<keyword evidence="2" id="KW-1185">Reference proteome</keyword>
<accession>A0ACB9ZRP2</accession>
<evidence type="ECO:0000313" key="1">
    <source>
        <dbReference type="EMBL" id="KAI5649769.1"/>
    </source>
</evidence>
<proteinExistence type="predicted"/>
<name>A0ACB9ZRP2_CATRO</name>
<protein>
    <submittedName>
        <fullName evidence="1">Uncharacterized protein</fullName>
    </submittedName>
</protein>
<comment type="caution">
    <text evidence="1">The sequence shown here is derived from an EMBL/GenBank/DDBJ whole genome shotgun (WGS) entry which is preliminary data.</text>
</comment>
<dbReference type="Proteomes" id="UP001060085">
    <property type="component" value="Linkage Group LG08"/>
</dbReference>
<reference evidence="2" key="1">
    <citation type="journal article" date="2023" name="Nat. Plants">
        <title>Single-cell RNA sequencing provides a high-resolution roadmap for understanding the multicellular compartmentation of specialized metabolism.</title>
        <authorList>
            <person name="Sun S."/>
            <person name="Shen X."/>
            <person name="Li Y."/>
            <person name="Li Y."/>
            <person name="Wang S."/>
            <person name="Li R."/>
            <person name="Zhang H."/>
            <person name="Shen G."/>
            <person name="Guo B."/>
            <person name="Wei J."/>
            <person name="Xu J."/>
            <person name="St-Pierre B."/>
            <person name="Chen S."/>
            <person name="Sun C."/>
        </authorList>
    </citation>
    <scope>NUCLEOTIDE SEQUENCE [LARGE SCALE GENOMIC DNA]</scope>
</reference>
<organism evidence="1 2">
    <name type="scientific">Catharanthus roseus</name>
    <name type="common">Madagascar periwinkle</name>
    <name type="synonym">Vinca rosea</name>
    <dbReference type="NCBI Taxonomy" id="4058"/>
    <lineage>
        <taxon>Eukaryota</taxon>
        <taxon>Viridiplantae</taxon>
        <taxon>Streptophyta</taxon>
        <taxon>Embryophyta</taxon>
        <taxon>Tracheophyta</taxon>
        <taxon>Spermatophyta</taxon>
        <taxon>Magnoliopsida</taxon>
        <taxon>eudicotyledons</taxon>
        <taxon>Gunneridae</taxon>
        <taxon>Pentapetalae</taxon>
        <taxon>asterids</taxon>
        <taxon>lamiids</taxon>
        <taxon>Gentianales</taxon>
        <taxon>Apocynaceae</taxon>
        <taxon>Rauvolfioideae</taxon>
        <taxon>Vinceae</taxon>
        <taxon>Catharanthinae</taxon>
        <taxon>Catharanthus</taxon>
    </lineage>
</organism>
<evidence type="ECO:0000313" key="2">
    <source>
        <dbReference type="Proteomes" id="UP001060085"/>
    </source>
</evidence>
<dbReference type="EMBL" id="CM044708">
    <property type="protein sequence ID" value="KAI5649769.1"/>
    <property type="molecule type" value="Genomic_DNA"/>
</dbReference>
<gene>
    <name evidence="1" type="ORF">M9H77_35774</name>
</gene>
<sequence>MDPSVRDSGMKITGLSPYWFDVVQGSAVLNTVEMQSLFLLTGPNGGGKSSLLRSLCAATLLGICGFMVPAESAVIPHFDSITLHMKSYDSPADGKSSFQIEMSELRSIITGATSRSLVLIDEICRGTETAKGTCIAGSVVETLDEIGCLGIISTHLHGIFDLPLNAKNVVYKAMSTDCMEGQTIPTWKLIDGVCKESLAFETAKREGVPETIIQRAEELYHSAYSKDAIPRNFESNIKHATGETDVRGPDYVDAQQTDVRQRLVHSKTNPRNQMEILRKEIESAILAICKPKLMKLYKEENSLELPLLKCVVIAAREQPPPSTIGSSSVYLMLRPDRKVYVGQTDDLEGRVRAHRMKEGMQNAAFLYFLVPGKSIACELETLLINQLPSKGFQLTNMADGKHRHFGSSAHSLESMAMLR</sequence>